<name>A0A0B8QTE2_LACLL</name>
<dbReference type="EMBL" id="BBSI01000045">
    <property type="protein sequence ID" value="GAM81951.1"/>
    <property type="molecule type" value="Genomic_DNA"/>
</dbReference>
<dbReference type="Pfam" id="PF11185">
    <property type="entry name" value="DUF2971"/>
    <property type="match status" value="1"/>
</dbReference>
<evidence type="ECO:0000313" key="2">
    <source>
        <dbReference type="Proteomes" id="UP000031847"/>
    </source>
</evidence>
<comment type="caution">
    <text evidence="1">The sequence shown here is derived from an EMBL/GenBank/DDBJ whole genome shotgun (WGS) entry which is preliminary data.</text>
</comment>
<sequence>MKTLYHYTSVDTLLLILQNKTLRFKSLLYVDDPLEPTTSDFGNLGGFKYVSCWTDTPNSIPQWTMYSNNMTGVCIGISFEKETEVFLTEKFSFSKSSEPIDIVKILHPLKSGLLVTNNKYVPSLEQIQYTDDISLTTPQVISSNETHTSINLVSNGIYKTTEWSFQNEQRFSFQIFPLSIDLILKSMNANVGDMSEIVNSFTSVQPTEYLDLDLNPTIFNNMTITFGKRCSAEDKLKVTKFLEDNKLDIPLFDSSVNIKP</sequence>
<accession>A0A0B8QTE2</accession>
<organism evidence="1 2">
    <name type="scientific">Lactococcus lactis subsp. lactis</name>
    <name type="common">Streptococcus lactis</name>
    <dbReference type="NCBI Taxonomy" id="1360"/>
    <lineage>
        <taxon>Bacteria</taxon>
        <taxon>Bacillati</taxon>
        <taxon>Bacillota</taxon>
        <taxon>Bacilli</taxon>
        <taxon>Lactobacillales</taxon>
        <taxon>Streptococcaceae</taxon>
        <taxon>Lactococcus</taxon>
    </lineage>
</organism>
<dbReference type="Proteomes" id="UP000031847">
    <property type="component" value="Unassembled WGS sequence"/>
</dbReference>
<gene>
    <name evidence="1" type="ORF">JCM5805K_3077</name>
</gene>
<protein>
    <submittedName>
        <fullName evidence="1">Glycosyltransferases</fullName>
    </submittedName>
</protein>
<dbReference type="AlphaFoldDB" id="A0A0B8QTE2"/>
<proteinExistence type="predicted"/>
<evidence type="ECO:0000313" key="1">
    <source>
        <dbReference type="EMBL" id="GAM81951.1"/>
    </source>
</evidence>
<dbReference type="PATRIC" id="fig|1360.96.peg.2246"/>
<dbReference type="RefSeq" id="WP_021214629.1">
    <property type="nucleotide sequence ID" value="NZ_BAABQR010000016.1"/>
</dbReference>
<dbReference type="InterPro" id="IPR021352">
    <property type="entry name" value="DUF2971"/>
</dbReference>
<reference evidence="1 2" key="1">
    <citation type="submission" date="2015-01" db="EMBL/GenBank/DDBJ databases">
        <title>Lactococcus lactis subsp.lactis JCM 5805 whole genome shotgun sequence.</title>
        <authorList>
            <person name="Fujii T."/>
            <person name="Tomita Y."/>
            <person name="Ikushima S."/>
            <person name="Fujiwara D."/>
        </authorList>
    </citation>
    <scope>NUCLEOTIDE SEQUENCE [LARGE SCALE GENOMIC DNA]</scope>
    <source>
        <strain evidence="1 2">JCM 5805</strain>
    </source>
</reference>
<dbReference type="GO" id="GO:0016740">
    <property type="term" value="F:transferase activity"/>
    <property type="evidence" value="ECO:0007669"/>
    <property type="project" value="UniProtKB-KW"/>
</dbReference>
<keyword evidence="1" id="KW-0808">Transferase</keyword>